<evidence type="ECO:0000313" key="2">
    <source>
        <dbReference type="Proteomes" id="UP000078447"/>
    </source>
</evidence>
<keyword evidence="2" id="KW-1185">Reference proteome</keyword>
<protein>
    <submittedName>
        <fullName evidence="1">Uncharacterized protein</fullName>
    </submittedName>
</protein>
<name>A0ABX2V8J5_9BACL</name>
<reference evidence="1 2" key="1">
    <citation type="submission" date="2016-03" db="EMBL/GenBank/DDBJ databases">
        <authorList>
            <person name="Cho S.-Y."/>
            <person name="Lim S."/>
            <person name="Kim H."/>
            <person name="Soh E.H."/>
            <person name="Moon J.S."/>
        </authorList>
    </citation>
    <scope>NUCLEOTIDE SEQUENCE [LARGE SCALE GENOMIC DNA]</scope>
    <source>
        <strain evidence="1 2">KCTC 3810</strain>
    </source>
</reference>
<comment type="caution">
    <text evidence="1">The sequence shown here is derived from an EMBL/GenBank/DDBJ whole genome shotgun (WGS) entry which is preliminary data.</text>
</comment>
<evidence type="ECO:0000313" key="1">
    <source>
        <dbReference type="EMBL" id="OAN14481.1"/>
    </source>
</evidence>
<accession>A0ABX2V8J5</accession>
<sequence>MNHQNVQAFGTFMKIGDRIHRHETYLQWGEGTNSLGACLLLNPGSAKLTKQLDKVLHTTGQATGPIHANDPTMKQLIRIVERIHTDQKPLSGRFHLYNLFQLRHGNNVESIRHFEELSRLGIYDSSESFASVEELKMHPWLLLGWGVENRRSWLYLEQAKQEWMKRVQESGVPFFGKEKQGTTDYYHPSPQKVTDRNVRFEELVELHQTKFRKD</sequence>
<dbReference type="Proteomes" id="UP000078447">
    <property type="component" value="Unassembled WGS sequence"/>
</dbReference>
<organism evidence="1 2">
    <name type="scientific">Exiguobacterium undae</name>
    <dbReference type="NCBI Taxonomy" id="169177"/>
    <lineage>
        <taxon>Bacteria</taxon>
        <taxon>Bacillati</taxon>
        <taxon>Bacillota</taxon>
        <taxon>Bacilli</taxon>
        <taxon>Bacillales</taxon>
        <taxon>Bacillales Family XII. Incertae Sedis</taxon>
        <taxon>Exiguobacterium</taxon>
    </lineage>
</organism>
<dbReference type="RefSeq" id="WP_028105711.1">
    <property type="nucleotide sequence ID" value="NZ_LVVL01000001.1"/>
</dbReference>
<proteinExistence type="predicted"/>
<dbReference type="EMBL" id="LVVL01000001">
    <property type="protein sequence ID" value="OAN14481.1"/>
    <property type="molecule type" value="Genomic_DNA"/>
</dbReference>
<gene>
    <name evidence="1" type="ORF">A3783_00715</name>
</gene>